<keyword evidence="1" id="KW-0472">Membrane</keyword>
<keyword evidence="1" id="KW-0812">Transmembrane</keyword>
<feature type="transmembrane region" description="Helical" evidence="1">
    <location>
        <begin position="47"/>
        <end position="73"/>
    </location>
</feature>
<proteinExistence type="predicted"/>
<dbReference type="Proteomes" id="UP000824001">
    <property type="component" value="Unassembled WGS sequence"/>
</dbReference>
<evidence type="ECO:0000313" key="2">
    <source>
        <dbReference type="EMBL" id="HIS66991.1"/>
    </source>
</evidence>
<keyword evidence="1" id="KW-1133">Transmembrane helix</keyword>
<feature type="transmembrane region" description="Helical" evidence="1">
    <location>
        <begin position="155"/>
        <end position="181"/>
    </location>
</feature>
<evidence type="ECO:0000256" key="1">
    <source>
        <dbReference type="SAM" id="Phobius"/>
    </source>
</evidence>
<reference evidence="2" key="2">
    <citation type="journal article" date="2021" name="PeerJ">
        <title>Extensive microbial diversity within the chicken gut microbiome revealed by metagenomics and culture.</title>
        <authorList>
            <person name="Gilroy R."/>
            <person name="Ravi A."/>
            <person name="Getino M."/>
            <person name="Pursley I."/>
            <person name="Horton D.L."/>
            <person name="Alikhan N.F."/>
            <person name="Baker D."/>
            <person name="Gharbi K."/>
            <person name="Hall N."/>
            <person name="Watson M."/>
            <person name="Adriaenssens E.M."/>
            <person name="Foster-Nyarko E."/>
            <person name="Jarju S."/>
            <person name="Secka A."/>
            <person name="Antonio M."/>
            <person name="Oren A."/>
            <person name="Chaudhuri R.R."/>
            <person name="La Ragione R."/>
            <person name="Hildebrand F."/>
            <person name="Pallen M.J."/>
        </authorList>
    </citation>
    <scope>NUCLEOTIDE SEQUENCE</scope>
    <source>
        <strain evidence="2">ChiHjej10B9-9673</strain>
    </source>
</reference>
<dbReference type="EMBL" id="DVJK01000153">
    <property type="protein sequence ID" value="HIS66991.1"/>
    <property type="molecule type" value="Genomic_DNA"/>
</dbReference>
<accession>A0A9D1FES5</accession>
<feature type="transmembrane region" description="Helical" evidence="1">
    <location>
        <begin position="12"/>
        <end position="35"/>
    </location>
</feature>
<evidence type="ECO:0000313" key="3">
    <source>
        <dbReference type="Proteomes" id="UP000824001"/>
    </source>
</evidence>
<comment type="caution">
    <text evidence="2">The sequence shown here is derived from an EMBL/GenBank/DDBJ whole genome shotgun (WGS) entry which is preliminary data.</text>
</comment>
<organism evidence="2 3">
    <name type="scientific">Candidatus Scatomorpha merdipullorum</name>
    <dbReference type="NCBI Taxonomy" id="2840927"/>
    <lineage>
        <taxon>Bacteria</taxon>
        <taxon>Bacillati</taxon>
        <taxon>Bacillota</taxon>
        <taxon>Clostridia</taxon>
        <taxon>Eubacteriales</taxon>
        <taxon>Candidatus Scatomorpha</taxon>
    </lineage>
</organism>
<feature type="transmembrane region" description="Helical" evidence="1">
    <location>
        <begin position="193"/>
        <end position="217"/>
    </location>
</feature>
<name>A0A9D1FES5_9FIRM</name>
<dbReference type="AlphaFoldDB" id="A0A9D1FES5"/>
<feature type="transmembrane region" description="Helical" evidence="1">
    <location>
        <begin position="106"/>
        <end position="127"/>
    </location>
</feature>
<reference evidence="2" key="1">
    <citation type="submission" date="2020-10" db="EMBL/GenBank/DDBJ databases">
        <authorList>
            <person name="Gilroy R."/>
        </authorList>
    </citation>
    <scope>NUCLEOTIDE SEQUENCE</scope>
    <source>
        <strain evidence="2">ChiHjej10B9-9673</strain>
    </source>
</reference>
<protein>
    <submittedName>
        <fullName evidence="2">Uncharacterized protein</fullName>
    </submittedName>
</protein>
<sequence>MLGKLLKYEFRATARVMLPVLAGLLLTALAARFAITRLYDWYRPVMIIGTFVVVAYFLAILAAGALTLVTLVYRFYRSLLSDEGYLSFSLPAGVHAQLWCKLITSAVWIAAAFAAVLLSVALVASPASLTGSVLSGLAGVAERLKLGWSIGAADLLAFALELLLLSLLAAMGGCLVFYASLSLGCGFADRKALWSVLIYLGISLGSNLLLGLAAGALGLGFSGGHMTISAGLVETLGLEPDYAGLWHLYMLGSCAVQAAYCAALYCVTAWALKKRLNLA</sequence>
<feature type="transmembrane region" description="Helical" evidence="1">
    <location>
        <begin position="246"/>
        <end position="272"/>
    </location>
</feature>
<gene>
    <name evidence="2" type="ORF">IAC18_05445</name>
</gene>